<gene>
    <name evidence="16" type="ORF">Q4521_16155</name>
</gene>
<feature type="chain" id="PRO_5043947713" evidence="13">
    <location>
        <begin position="35"/>
        <end position="660"/>
    </location>
</feature>
<keyword evidence="10 11" id="KW-0998">Cell outer membrane</keyword>
<dbReference type="InterPro" id="IPR036942">
    <property type="entry name" value="Beta-barrel_TonB_sf"/>
</dbReference>
<keyword evidence="7 12" id="KW-0798">TonB box</keyword>
<evidence type="ECO:0000259" key="15">
    <source>
        <dbReference type="Pfam" id="PF07715"/>
    </source>
</evidence>
<dbReference type="InterPro" id="IPR037066">
    <property type="entry name" value="Plug_dom_sf"/>
</dbReference>
<evidence type="ECO:0000256" key="2">
    <source>
        <dbReference type="ARBA" id="ARBA00008143"/>
    </source>
</evidence>
<dbReference type="InterPro" id="IPR012910">
    <property type="entry name" value="Plug_dom"/>
</dbReference>
<dbReference type="SUPFAM" id="SSF56935">
    <property type="entry name" value="Porins"/>
    <property type="match status" value="1"/>
</dbReference>
<sequence length="660" mass="73074">MRNLAFSYFSSLLSAGVFLLSVAPSVGSAGSAHAQALSVESAVEQVVVTGTRTEKSIDDSPVSIDVITARELNLVTTGTVAQALDFIPGVTVERSQKDGYNIQMQGFDGARVLVLVDGLPLISPTGSSVDLDQISALDIERIEVIRGAASTLYGSAAMGGVINIISREGRENTFRVGLEQGAYSADDRDGGSGRRQANLHGALYRGSLSAQLSALIINSDGFDYDANTIAQDAAETEKEFVRAQVGYDFPAVSLLWTGQALDERKYKLIGPFPGEGDNYYTSEVVQIQHNLYVDSDSGWQVKGRYSDHEELSGQRTGLRQAHFTKTNIDAQQTFGSNKLEWVLGGHYYLETMEQNKKDGTVEIDNKERDGFEGFTQVDWNISPAWEFVAGVRAQYDSGYGHNSALKFNGKWQKELASGAKVMWRTSAGDGYRVPNLKERFFEFDHSNLGYIILGNDDLRPESSQSFNSSLSVVIPRKHGGRVGAEINLHQSRAKNFIASTEDIEASSDAGYVVYAYQNIDKTRIQGADVSTEVGWQNQRLQFNYSYLDARDASSWQRLSARPYHQIKAHYWLNVPAWNGEGLFYVLLQKDEAFSQAGSVKNEYMTLNFNVKKHFSNNVYARLGVENLTNEHKQPGLNEGAEFDIRPVSSRYVFFSLHLKI</sequence>
<dbReference type="PROSITE" id="PS52016">
    <property type="entry name" value="TONB_DEPENDENT_REC_3"/>
    <property type="match status" value="1"/>
</dbReference>
<evidence type="ECO:0000256" key="13">
    <source>
        <dbReference type="SAM" id="SignalP"/>
    </source>
</evidence>
<dbReference type="Proteomes" id="UP001169760">
    <property type="component" value="Unassembled WGS sequence"/>
</dbReference>
<keyword evidence="4 11" id="KW-1134">Transmembrane beta strand</keyword>
<evidence type="ECO:0000256" key="4">
    <source>
        <dbReference type="ARBA" id="ARBA00022452"/>
    </source>
</evidence>
<dbReference type="PANTHER" id="PTHR30069">
    <property type="entry name" value="TONB-DEPENDENT OUTER MEMBRANE RECEPTOR"/>
    <property type="match status" value="1"/>
</dbReference>
<dbReference type="RefSeq" id="WP_303493518.1">
    <property type="nucleotide sequence ID" value="NZ_JAUOPB010000012.1"/>
</dbReference>
<proteinExistence type="inferred from homology"/>
<evidence type="ECO:0000256" key="3">
    <source>
        <dbReference type="ARBA" id="ARBA00022448"/>
    </source>
</evidence>
<dbReference type="InterPro" id="IPR039426">
    <property type="entry name" value="TonB-dep_rcpt-like"/>
</dbReference>
<evidence type="ECO:0000259" key="14">
    <source>
        <dbReference type="Pfam" id="PF00593"/>
    </source>
</evidence>
<reference evidence="16" key="1">
    <citation type="submission" date="2023-07" db="EMBL/GenBank/DDBJ databases">
        <title>Genome content predicts the carbon catabolic preferences of heterotrophic bacteria.</title>
        <authorList>
            <person name="Gralka M."/>
        </authorList>
    </citation>
    <scope>NUCLEOTIDE SEQUENCE</scope>
    <source>
        <strain evidence="16">I3M17_2</strain>
    </source>
</reference>
<dbReference type="Gene3D" id="2.40.170.20">
    <property type="entry name" value="TonB-dependent receptor, beta-barrel domain"/>
    <property type="match status" value="1"/>
</dbReference>
<evidence type="ECO:0000256" key="6">
    <source>
        <dbReference type="ARBA" id="ARBA00022729"/>
    </source>
</evidence>
<evidence type="ECO:0000256" key="8">
    <source>
        <dbReference type="ARBA" id="ARBA00023136"/>
    </source>
</evidence>
<dbReference type="GO" id="GO:0009279">
    <property type="term" value="C:cell outer membrane"/>
    <property type="evidence" value="ECO:0007669"/>
    <property type="project" value="UniProtKB-SubCell"/>
</dbReference>
<keyword evidence="6 13" id="KW-0732">Signal</keyword>
<dbReference type="Pfam" id="PF00593">
    <property type="entry name" value="TonB_dep_Rec_b-barrel"/>
    <property type="match status" value="1"/>
</dbReference>
<dbReference type="Pfam" id="PF07715">
    <property type="entry name" value="Plug"/>
    <property type="match status" value="1"/>
</dbReference>
<accession>A0AAW7XBW5</accession>
<comment type="caution">
    <text evidence="16">The sequence shown here is derived from an EMBL/GenBank/DDBJ whole genome shotgun (WGS) entry which is preliminary data.</text>
</comment>
<keyword evidence="3 11" id="KW-0813">Transport</keyword>
<keyword evidence="9 16" id="KW-0675">Receptor</keyword>
<comment type="subcellular location">
    <subcellularLocation>
        <location evidence="1 11">Cell outer membrane</location>
        <topology evidence="1 11">Multi-pass membrane protein</topology>
    </subcellularLocation>
</comment>
<evidence type="ECO:0000256" key="9">
    <source>
        <dbReference type="ARBA" id="ARBA00023170"/>
    </source>
</evidence>
<evidence type="ECO:0000313" key="17">
    <source>
        <dbReference type="Proteomes" id="UP001169760"/>
    </source>
</evidence>
<evidence type="ECO:0000313" key="16">
    <source>
        <dbReference type="EMBL" id="MDO6424018.1"/>
    </source>
</evidence>
<evidence type="ECO:0000256" key="1">
    <source>
        <dbReference type="ARBA" id="ARBA00004571"/>
    </source>
</evidence>
<dbReference type="GO" id="GO:0015344">
    <property type="term" value="F:siderophore uptake transmembrane transporter activity"/>
    <property type="evidence" value="ECO:0007669"/>
    <property type="project" value="TreeGrafter"/>
</dbReference>
<dbReference type="GO" id="GO:0044718">
    <property type="term" value="P:siderophore transmembrane transport"/>
    <property type="evidence" value="ECO:0007669"/>
    <property type="project" value="TreeGrafter"/>
</dbReference>
<evidence type="ECO:0000256" key="10">
    <source>
        <dbReference type="ARBA" id="ARBA00023237"/>
    </source>
</evidence>
<organism evidence="16 17">
    <name type="scientific">Saccharophagus degradans</name>
    <dbReference type="NCBI Taxonomy" id="86304"/>
    <lineage>
        <taxon>Bacteria</taxon>
        <taxon>Pseudomonadati</taxon>
        <taxon>Pseudomonadota</taxon>
        <taxon>Gammaproteobacteria</taxon>
        <taxon>Cellvibrionales</taxon>
        <taxon>Cellvibrionaceae</taxon>
        <taxon>Saccharophagus</taxon>
    </lineage>
</organism>
<evidence type="ECO:0000256" key="11">
    <source>
        <dbReference type="PROSITE-ProRule" id="PRU01360"/>
    </source>
</evidence>
<protein>
    <submittedName>
        <fullName evidence="16">TonB-dependent receptor</fullName>
    </submittedName>
</protein>
<name>A0AAW7XBW5_9GAMM</name>
<dbReference type="AlphaFoldDB" id="A0AAW7XBW5"/>
<feature type="signal peptide" evidence="13">
    <location>
        <begin position="1"/>
        <end position="34"/>
    </location>
</feature>
<dbReference type="PANTHER" id="PTHR30069:SF29">
    <property type="entry name" value="HEMOGLOBIN AND HEMOGLOBIN-HAPTOGLOBIN-BINDING PROTEIN 1-RELATED"/>
    <property type="match status" value="1"/>
</dbReference>
<dbReference type="Gene3D" id="2.170.130.10">
    <property type="entry name" value="TonB-dependent receptor, plug domain"/>
    <property type="match status" value="1"/>
</dbReference>
<evidence type="ECO:0000256" key="5">
    <source>
        <dbReference type="ARBA" id="ARBA00022692"/>
    </source>
</evidence>
<feature type="domain" description="TonB-dependent receptor-like beta-barrel" evidence="14">
    <location>
        <begin position="200"/>
        <end position="627"/>
    </location>
</feature>
<feature type="domain" description="TonB-dependent receptor plug" evidence="15">
    <location>
        <begin position="58"/>
        <end position="161"/>
    </location>
</feature>
<evidence type="ECO:0000256" key="7">
    <source>
        <dbReference type="ARBA" id="ARBA00023077"/>
    </source>
</evidence>
<dbReference type="InterPro" id="IPR000531">
    <property type="entry name" value="Beta-barrel_TonB"/>
</dbReference>
<evidence type="ECO:0000256" key="12">
    <source>
        <dbReference type="RuleBase" id="RU003357"/>
    </source>
</evidence>
<keyword evidence="8 11" id="KW-0472">Membrane</keyword>
<comment type="similarity">
    <text evidence="2">Belongs to the TonB-dependent receptor family. Hemoglobin/haptoglobin binding protein subfamily.</text>
</comment>
<keyword evidence="5 11" id="KW-0812">Transmembrane</keyword>
<dbReference type="EMBL" id="JAUOPB010000012">
    <property type="protein sequence ID" value="MDO6424018.1"/>
    <property type="molecule type" value="Genomic_DNA"/>
</dbReference>